<reference evidence="2 3" key="1">
    <citation type="submission" date="2018-11" db="EMBL/GenBank/DDBJ databases">
        <title>The Potential of Streptomyces as Biocontrol Agents against the Tomato grey mould, Botrytis cinerea (Gray mold) Frontiers in Microbiology.</title>
        <authorList>
            <person name="Li D."/>
        </authorList>
    </citation>
    <scope>NUCLEOTIDE SEQUENCE [LARGE SCALE GENOMIC DNA]</scope>
    <source>
        <strain evidence="2 3">NEAU-LD23</strain>
    </source>
</reference>
<feature type="region of interest" description="Disordered" evidence="1">
    <location>
        <begin position="205"/>
        <end position="226"/>
    </location>
</feature>
<accession>A0A3M8W8Z4</accession>
<gene>
    <name evidence="2" type="ORF">EEJ42_14600</name>
</gene>
<proteinExistence type="predicted"/>
<protein>
    <submittedName>
        <fullName evidence="2">Uncharacterized protein</fullName>
    </submittedName>
</protein>
<evidence type="ECO:0000313" key="2">
    <source>
        <dbReference type="EMBL" id="RNG26568.1"/>
    </source>
</evidence>
<evidence type="ECO:0000313" key="3">
    <source>
        <dbReference type="Proteomes" id="UP000275401"/>
    </source>
</evidence>
<feature type="region of interest" description="Disordered" evidence="1">
    <location>
        <begin position="1"/>
        <end position="20"/>
    </location>
</feature>
<keyword evidence="3" id="KW-1185">Reference proteome</keyword>
<dbReference type="Proteomes" id="UP000275401">
    <property type="component" value="Unassembled WGS sequence"/>
</dbReference>
<name>A0A3M8W8Z4_9ACTN</name>
<evidence type="ECO:0000256" key="1">
    <source>
        <dbReference type="SAM" id="MobiDB-lite"/>
    </source>
</evidence>
<dbReference type="AlphaFoldDB" id="A0A3M8W8Z4"/>
<dbReference type="EMBL" id="RIBZ01000185">
    <property type="protein sequence ID" value="RNG26568.1"/>
    <property type="molecule type" value="Genomic_DNA"/>
</dbReference>
<sequence>MRDRHPRLTTLDSNGRPVPDIAGQHAELDEALMLTRLAELEVKRLQLSLIKAARRAHMTTKQRGRPLGLGSRQGILDRERALERELDAASKYVPVHALDDQPVPVELGPAAVRDIAEDLVAHWNELLTDDGEGEDSWMADLTLKLRDLKRLGVVDLTGTDVAAIVGLVRLVVEEIDDQSAATGQPGAATSGAQAVLERARCLNHQHARSRRDGMHPEASGQAPKIP</sequence>
<comment type="caution">
    <text evidence="2">The sequence shown here is derived from an EMBL/GenBank/DDBJ whole genome shotgun (WGS) entry which is preliminary data.</text>
</comment>
<organism evidence="2 3">
    <name type="scientific">Streptomyces botrytidirepellens</name>
    <dbReference type="NCBI Taxonomy" id="2486417"/>
    <lineage>
        <taxon>Bacteria</taxon>
        <taxon>Bacillati</taxon>
        <taxon>Actinomycetota</taxon>
        <taxon>Actinomycetes</taxon>
        <taxon>Kitasatosporales</taxon>
        <taxon>Streptomycetaceae</taxon>
        <taxon>Streptomyces</taxon>
    </lineage>
</organism>